<name>A0A1J1IBW7_9DIPT</name>
<dbReference type="Proteomes" id="UP000183832">
    <property type="component" value="Unassembled WGS sequence"/>
</dbReference>
<dbReference type="EMBL" id="CVRI01000044">
    <property type="protein sequence ID" value="CRK96478.1"/>
    <property type="molecule type" value="Genomic_DNA"/>
</dbReference>
<reference evidence="2 3" key="1">
    <citation type="submission" date="2015-04" db="EMBL/GenBank/DDBJ databases">
        <authorList>
            <person name="Syromyatnikov M.Y."/>
            <person name="Popov V.N."/>
        </authorList>
    </citation>
    <scope>NUCLEOTIDE SEQUENCE [LARGE SCALE GENOMIC DNA]</scope>
</reference>
<proteinExistence type="predicted"/>
<feature type="compositionally biased region" description="Polar residues" evidence="1">
    <location>
        <begin position="27"/>
        <end position="43"/>
    </location>
</feature>
<feature type="compositionally biased region" description="Low complexity" evidence="1">
    <location>
        <begin position="51"/>
        <end position="70"/>
    </location>
</feature>
<sequence length="232" mass="25238">MNSNGEFNYDEIESSSQYDSSYEIGKTTENYRSTQRSSSTKPSTDPPAARFSSGSSGSFSRGSLFGPSFSKPSEGKSYFFKPSSGGSRDPWPPSKEGSGSDSDSSDSDSSDSDSSGDDDITSQRTIEITPYYFTTDEATTEVDLNYGEDLDLFFVDSTTLEPETTSTTLRPLTTTFTETSTFKDLESLGSGEGSGDGSGDDLIIRKDSKYSNSKIKKQKPRLANSDDEDYFN</sequence>
<feature type="region of interest" description="Disordered" evidence="1">
    <location>
        <begin position="183"/>
        <end position="232"/>
    </location>
</feature>
<protein>
    <submittedName>
        <fullName evidence="2">CLUMA_CG009975, isoform A</fullName>
    </submittedName>
</protein>
<dbReference type="AlphaFoldDB" id="A0A1J1IBW7"/>
<gene>
    <name evidence="2" type="ORF">CLUMA_CG009975</name>
</gene>
<evidence type="ECO:0000256" key="1">
    <source>
        <dbReference type="SAM" id="MobiDB-lite"/>
    </source>
</evidence>
<accession>A0A1J1IBW7</accession>
<keyword evidence="3" id="KW-1185">Reference proteome</keyword>
<organism evidence="2 3">
    <name type="scientific">Clunio marinus</name>
    <dbReference type="NCBI Taxonomy" id="568069"/>
    <lineage>
        <taxon>Eukaryota</taxon>
        <taxon>Metazoa</taxon>
        <taxon>Ecdysozoa</taxon>
        <taxon>Arthropoda</taxon>
        <taxon>Hexapoda</taxon>
        <taxon>Insecta</taxon>
        <taxon>Pterygota</taxon>
        <taxon>Neoptera</taxon>
        <taxon>Endopterygota</taxon>
        <taxon>Diptera</taxon>
        <taxon>Nematocera</taxon>
        <taxon>Chironomoidea</taxon>
        <taxon>Chironomidae</taxon>
        <taxon>Clunio</taxon>
    </lineage>
</organism>
<evidence type="ECO:0000313" key="2">
    <source>
        <dbReference type="EMBL" id="CRK96478.1"/>
    </source>
</evidence>
<feature type="compositionally biased region" description="Acidic residues" evidence="1">
    <location>
        <begin position="103"/>
        <end position="120"/>
    </location>
</feature>
<feature type="region of interest" description="Disordered" evidence="1">
    <location>
        <begin position="1"/>
        <end position="127"/>
    </location>
</feature>
<evidence type="ECO:0000313" key="3">
    <source>
        <dbReference type="Proteomes" id="UP000183832"/>
    </source>
</evidence>